<feature type="transmembrane region" description="Helical" evidence="5">
    <location>
        <begin position="83"/>
        <end position="101"/>
    </location>
</feature>
<keyword evidence="6" id="KW-0732">Signal</keyword>
<evidence type="ECO:0000256" key="2">
    <source>
        <dbReference type="ARBA" id="ARBA00022692"/>
    </source>
</evidence>
<evidence type="ECO:0000313" key="7">
    <source>
        <dbReference type="EMBL" id="SFW69626.1"/>
    </source>
</evidence>
<evidence type="ECO:0000313" key="8">
    <source>
        <dbReference type="Proteomes" id="UP000182680"/>
    </source>
</evidence>
<dbReference type="InterPro" id="IPR007688">
    <property type="entry name" value="Conjugal_tfr_TrbL/VirB6"/>
</dbReference>
<dbReference type="EMBL" id="FPIW01000069">
    <property type="protein sequence ID" value="SFW69626.1"/>
    <property type="molecule type" value="Genomic_DNA"/>
</dbReference>
<feature type="transmembrane region" description="Helical" evidence="5">
    <location>
        <begin position="246"/>
        <end position="264"/>
    </location>
</feature>
<dbReference type="RefSeq" id="WP_072312416.1">
    <property type="nucleotide sequence ID" value="NZ_FPIW01000069.1"/>
</dbReference>
<feature type="transmembrane region" description="Helical" evidence="5">
    <location>
        <begin position="184"/>
        <end position="203"/>
    </location>
</feature>
<accession>A0AA94HUT3</accession>
<dbReference type="Pfam" id="PF04610">
    <property type="entry name" value="TrbL"/>
    <property type="match status" value="1"/>
</dbReference>
<comment type="subcellular location">
    <subcellularLocation>
        <location evidence="1">Membrane</location>
        <topology evidence="1">Multi-pass membrane protein</topology>
    </subcellularLocation>
</comment>
<feature type="signal peptide" evidence="6">
    <location>
        <begin position="1"/>
        <end position="26"/>
    </location>
</feature>
<evidence type="ECO:0000256" key="5">
    <source>
        <dbReference type="SAM" id="Phobius"/>
    </source>
</evidence>
<feature type="transmembrane region" description="Helical" evidence="5">
    <location>
        <begin position="284"/>
        <end position="307"/>
    </location>
</feature>
<dbReference type="InterPro" id="IPR014150">
    <property type="entry name" value="Conjugal_tfr_TrbL"/>
</dbReference>
<organism evidence="7 8">
    <name type="scientific">Desulfovibrio desulfuricans</name>
    <dbReference type="NCBI Taxonomy" id="876"/>
    <lineage>
        <taxon>Bacteria</taxon>
        <taxon>Pseudomonadati</taxon>
        <taxon>Thermodesulfobacteriota</taxon>
        <taxon>Desulfovibrionia</taxon>
        <taxon>Desulfovibrionales</taxon>
        <taxon>Desulfovibrionaceae</taxon>
        <taxon>Desulfovibrio</taxon>
    </lineage>
</organism>
<gene>
    <name evidence="7" type="ORF">SAMN02910291_02560</name>
</gene>
<keyword evidence="4 5" id="KW-0472">Membrane</keyword>
<reference evidence="8" key="1">
    <citation type="submission" date="2016-11" db="EMBL/GenBank/DDBJ databases">
        <authorList>
            <person name="Jaros S."/>
            <person name="Januszkiewicz K."/>
            <person name="Wedrychowicz H."/>
        </authorList>
    </citation>
    <scope>NUCLEOTIDE SEQUENCE [LARGE SCALE GENOMIC DNA]</scope>
    <source>
        <strain evidence="8">DSM 7057</strain>
    </source>
</reference>
<evidence type="ECO:0000256" key="1">
    <source>
        <dbReference type="ARBA" id="ARBA00004141"/>
    </source>
</evidence>
<dbReference type="GO" id="GO:0016020">
    <property type="term" value="C:membrane"/>
    <property type="evidence" value="ECO:0007669"/>
    <property type="project" value="UniProtKB-SubCell"/>
</dbReference>
<feature type="transmembrane region" description="Helical" evidence="5">
    <location>
        <begin position="50"/>
        <end position="71"/>
    </location>
</feature>
<feature type="chain" id="PRO_5041744559" evidence="6">
    <location>
        <begin position="27"/>
        <end position="374"/>
    </location>
</feature>
<evidence type="ECO:0000256" key="6">
    <source>
        <dbReference type="SAM" id="SignalP"/>
    </source>
</evidence>
<keyword evidence="3 5" id="KW-1133">Transmembrane helix</keyword>
<feature type="transmembrane region" description="Helical" evidence="5">
    <location>
        <begin position="209"/>
        <end position="234"/>
    </location>
</feature>
<dbReference type="GO" id="GO:0030255">
    <property type="term" value="P:protein secretion by the type IV secretion system"/>
    <property type="evidence" value="ECO:0007669"/>
    <property type="project" value="InterPro"/>
</dbReference>
<feature type="transmembrane region" description="Helical" evidence="5">
    <location>
        <begin position="156"/>
        <end position="177"/>
    </location>
</feature>
<comment type="caution">
    <text evidence="7">The sequence shown here is derived from an EMBL/GenBank/DDBJ whole genome shotgun (WGS) entry which is preliminary data.</text>
</comment>
<sequence length="374" mass="40538">MRINKKYFFIFLLLFIVIGNFQEAQAANGTAVSQIVNMFHGELSRYESVMLKYAKIIFYWCAVFEVAWLGVKMTLGNSDMRETIKNFCFVLLAAGFFLAVINNYHTWTWNVINGLKSIAGEATNIVNASDKPFTIGLNLAEGLLTKTSYLTPIDSLTYILAGMAILFCFTLITLQIILIKCECIVAMCASSILLGLGATSFFRDYAINVLRYILSVGFKLMTMYLVLGIGINFLSQLQIEENWMQIGVTISFCVIFYCLVKTLPDVVAGIINGSHVSTGNALTSTVTAMGAGLAGLGMAAGSGMANLGRAAQAAKAQGAQGVGGMLKGTASNLWNATREASHNRGQRNSTVASSLRERIEAARLEASKGQNKGH</sequence>
<evidence type="ECO:0000256" key="3">
    <source>
        <dbReference type="ARBA" id="ARBA00022989"/>
    </source>
</evidence>
<dbReference type="NCBIfam" id="TIGR02783">
    <property type="entry name" value="TrbL_P"/>
    <property type="match status" value="1"/>
</dbReference>
<protein>
    <submittedName>
        <fullName evidence="7">Type IV secretion system protein TrbL</fullName>
    </submittedName>
</protein>
<dbReference type="AlphaFoldDB" id="A0AA94HUT3"/>
<keyword evidence="2 5" id="KW-0812">Transmembrane</keyword>
<dbReference type="Proteomes" id="UP000182680">
    <property type="component" value="Unassembled WGS sequence"/>
</dbReference>
<proteinExistence type="predicted"/>
<evidence type="ECO:0000256" key="4">
    <source>
        <dbReference type="ARBA" id="ARBA00023136"/>
    </source>
</evidence>
<name>A0AA94HUT3_DESDE</name>